<dbReference type="EMBL" id="CABEEP010000001">
    <property type="protein sequence ID" value="VTQ61622.1"/>
    <property type="molecule type" value="Genomic_DNA"/>
</dbReference>
<evidence type="ECO:0000256" key="5">
    <source>
        <dbReference type="ARBA" id="ARBA00023125"/>
    </source>
</evidence>
<dbReference type="FunFam" id="3.40.1550.20:FF:000002">
    <property type="entry name" value="Transcriptional regulator MraZ"/>
    <property type="match status" value="1"/>
</dbReference>
<dbReference type="GO" id="GO:0000976">
    <property type="term" value="F:transcription cis-regulatory region binding"/>
    <property type="evidence" value="ECO:0007669"/>
    <property type="project" value="TreeGrafter"/>
</dbReference>
<dbReference type="SUPFAM" id="SSF89447">
    <property type="entry name" value="AbrB/MazE/MraZ-like"/>
    <property type="match status" value="1"/>
</dbReference>
<dbReference type="Gene3D" id="3.40.1550.20">
    <property type="entry name" value="Transcriptional regulator MraZ domain"/>
    <property type="match status" value="1"/>
</dbReference>
<comment type="similarity">
    <text evidence="7">Belongs to the MraZ family.</text>
</comment>
<evidence type="ECO:0000313" key="12">
    <source>
        <dbReference type="Proteomes" id="UP000352698"/>
    </source>
</evidence>
<evidence type="ECO:0000256" key="1">
    <source>
        <dbReference type="ARBA" id="ARBA00013860"/>
    </source>
</evidence>
<dbReference type="NCBIfam" id="TIGR00242">
    <property type="entry name" value="division/cell wall cluster transcriptional repressor MraZ"/>
    <property type="match status" value="1"/>
</dbReference>
<evidence type="ECO:0000256" key="4">
    <source>
        <dbReference type="ARBA" id="ARBA00023015"/>
    </source>
</evidence>
<keyword evidence="5 7" id="KW-0238">DNA-binding</keyword>
<keyword evidence="2 7" id="KW-0963">Cytoplasm</keyword>
<dbReference type="Proteomes" id="UP000253498">
    <property type="component" value="Unassembled WGS sequence"/>
</dbReference>
<evidence type="ECO:0000259" key="8">
    <source>
        <dbReference type="PROSITE" id="PS51740"/>
    </source>
</evidence>
<dbReference type="Proteomes" id="UP000352698">
    <property type="component" value="Unassembled WGS sequence"/>
</dbReference>
<feature type="domain" description="SpoVT-AbrB" evidence="8">
    <location>
        <begin position="23"/>
        <end position="65"/>
    </location>
</feature>
<dbReference type="InterPro" id="IPR035644">
    <property type="entry name" value="MraZ_C"/>
</dbReference>
<sequence length="161" mass="18345">MGDCGRLILVSGEMGVVSMFMGEFRHNIDTKGRMIVPSKLREELGEQFVLTRGLDGCLFGYPMKEWANLETKLNDMPLAKKDARTFVRFFYSAATECELDKQGRINIPSTLRNYAALTKECVVIGVSNRIEIWDEARWQEFSEVAAENFDEIAENMIDFGL</sequence>
<proteinExistence type="inferred from homology"/>
<reference evidence="10 12" key="2">
    <citation type="submission" date="2019-05" db="EMBL/GenBank/DDBJ databases">
        <authorList>
            <consortium name="Pathogen Informatics"/>
        </authorList>
    </citation>
    <scope>NUCLEOTIDE SEQUENCE [LARGE SCALE GENOMIC DNA]</scope>
    <source>
        <strain evidence="10 12">NCTC12204</strain>
    </source>
</reference>
<dbReference type="GO" id="GO:0003700">
    <property type="term" value="F:DNA-binding transcription factor activity"/>
    <property type="evidence" value="ECO:0007669"/>
    <property type="project" value="UniProtKB-UniRule"/>
</dbReference>
<dbReference type="InterPro" id="IPR035642">
    <property type="entry name" value="MraZ_N"/>
</dbReference>
<name>A0A2U2P4H1_ENTHR</name>
<dbReference type="PANTHER" id="PTHR34701:SF1">
    <property type="entry name" value="TRANSCRIPTIONAL REGULATOR MRAZ"/>
    <property type="match status" value="1"/>
</dbReference>
<keyword evidence="10" id="KW-0132">Cell division</keyword>
<comment type="caution">
    <text evidence="10">The sequence shown here is derived from an EMBL/GenBank/DDBJ whole genome shotgun (WGS) entry which is preliminary data.</text>
</comment>
<accession>A0A2U2P4H1</accession>
<dbReference type="CDD" id="cd16320">
    <property type="entry name" value="MraZ_N"/>
    <property type="match status" value="1"/>
</dbReference>
<dbReference type="GO" id="GO:2000143">
    <property type="term" value="P:negative regulation of DNA-templated transcription initiation"/>
    <property type="evidence" value="ECO:0007669"/>
    <property type="project" value="TreeGrafter"/>
</dbReference>
<evidence type="ECO:0000256" key="3">
    <source>
        <dbReference type="ARBA" id="ARBA00022737"/>
    </source>
</evidence>
<evidence type="ECO:0000256" key="6">
    <source>
        <dbReference type="ARBA" id="ARBA00023163"/>
    </source>
</evidence>
<gene>
    <name evidence="7 10" type="primary">mraZ</name>
    <name evidence="9" type="ORF">EB03_00194</name>
    <name evidence="10" type="ORF">NCTC12204_00841</name>
</gene>
<keyword evidence="10" id="KW-0131">Cell cycle</keyword>
<comment type="subunit">
    <text evidence="7">Forms oligomers.</text>
</comment>
<evidence type="ECO:0000313" key="11">
    <source>
        <dbReference type="Proteomes" id="UP000253498"/>
    </source>
</evidence>
<dbReference type="PANTHER" id="PTHR34701">
    <property type="entry name" value="TRANSCRIPTIONAL REGULATOR MRAZ"/>
    <property type="match status" value="1"/>
</dbReference>
<evidence type="ECO:0000313" key="10">
    <source>
        <dbReference type="EMBL" id="VTQ61622.1"/>
    </source>
</evidence>
<keyword evidence="6 7" id="KW-0804">Transcription</keyword>
<dbReference type="AlphaFoldDB" id="A0A2U2P4H1"/>
<protein>
    <recommendedName>
        <fullName evidence="1 7">Transcriptional regulator MraZ</fullName>
    </recommendedName>
</protein>
<dbReference type="InterPro" id="IPR003444">
    <property type="entry name" value="MraZ"/>
</dbReference>
<dbReference type="GO" id="GO:0009295">
    <property type="term" value="C:nucleoid"/>
    <property type="evidence" value="ECO:0007669"/>
    <property type="project" value="UniProtKB-SubCell"/>
</dbReference>
<keyword evidence="3" id="KW-0677">Repeat</keyword>
<dbReference type="InterPro" id="IPR020603">
    <property type="entry name" value="MraZ_dom"/>
</dbReference>
<evidence type="ECO:0000313" key="9">
    <source>
        <dbReference type="EMBL" id="RBT70344.1"/>
    </source>
</evidence>
<dbReference type="Pfam" id="PF02381">
    <property type="entry name" value="MraZ"/>
    <property type="match status" value="2"/>
</dbReference>
<reference evidence="9 11" key="1">
    <citation type="submission" date="2015-06" db="EMBL/GenBank/DDBJ databases">
        <title>The Genome Sequence of Enterococcus hirae 88EA1.</title>
        <authorList>
            <consortium name="The Broad Institute Genomics Platform"/>
            <consortium name="The Broad Institute Genome Sequencing Center for Infectious Disease"/>
            <person name="Earl A.M."/>
            <person name="Van Tyne D."/>
            <person name="Lebreton F."/>
            <person name="Saavedra J.T."/>
            <person name="Gilmore M.S."/>
            <person name="Manson McGuire A."/>
            <person name="Clock S."/>
            <person name="Crupain M."/>
            <person name="Rangan U."/>
            <person name="Young S."/>
            <person name="Abouelleil A."/>
            <person name="Cao P."/>
            <person name="Chapman S.B."/>
            <person name="Griggs A."/>
            <person name="Priest M."/>
            <person name="Shea T."/>
            <person name="Wortman J."/>
            <person name="Nusbaum C."/>
            <person name="Birren B."/>
        </authorList>
    </citation>
    <scope>NUCLEOTIDE SEQUENCE [LARGE SCALE GENOMIC DNA]</scope>
    <source>
        <strain evidence="9 11">88EA1</strain>
    </source>
</reference>
<dbReference type="InterPro" id="IPR038619">
    <property type="entry name" value="MraZ_sf"/>
</dbReference>
<dbReference type="GO" id="GO:0051301">
    <property type="term" value="P:cell division"/>
    <property type="evidence" value="ECO:0007669"/>
    <property type="project" value="UniProtKB-KW"/>
</dbReference>
<dbReference type="PROSITE" id="PS51740">
    <property type="entry name" value="SPOVT_ABRB"/>
    <property type="match status" value="2"/>
</dbReference>
<dbReference type="CDD" id="cd16321">
    <property type="entry name" value="MraZ_C"/>
    <property type="match status" value="1"/>
</dbReference>
<evidence type="ECO:0000256" key="7">
    <source>
        <dbReference type="HAMAP-Rule" id="MF_01008"/>
    </source>
</evidence>
<comment type="subcellular location">
    <subcellularLocation>
        <location evidence="7">Cytoplasm</location>
        <location evidence="7">Nucleoid</location>
    </subcellularLocation>
</comment>
<dbReference type="HAMAP" id="MF_01008">
    <property type="entry name" value="MraZ"/>
    <property type="match status" value="1"/>
</dbReference>
<dbReference type="GO" id="GO:0005737">
    <property type="term" value="C:cytoplasm"/>
    <property type="evidence" value="ECO:0007669"/>
    <property type="project" value="UniProtKB-UniRule"/>
</dbReference>
<evidence type="ECO:0000256" key="2">
    <source>
        <dbReference type="ARBA" id="ARBA00022490"/>
    </source>
</evidence>
<feature type="domain" description="SpoVT-AbrB" evidence="8">
    <location>
        <begin position="94"/>
        <end position="137"/>
    </location>
</feature>
<organism evidence="10 12">
    <name type="scientific">Enterococcus hirae</name>
    <dbReference type="NCBI Taxonomy" id="1354"/>
    <lineage>
        <taxon>Bacteria</taxon>
        <taxon>Bacillati</taxon>
        <taxon>Bacillota</taxon>
        <taxon>Bacilli</taxon>
        <taxon>Lactobacillales</taxon>
        <taxon>Enterococcaceae</taxon>
        <taxon>Enterococcus</taxon>
    </lineage>
</organism>
<dbReference type="EMBL" id="LESJ01000002">
    <property type="protein sequence ID" value="RBT70344.1"/>
    <property type="molecule type" value="Genomic_DNA"/>
</dbReference>
<keyword evidence="4 7" id="KW-0805">Transcription regulation</keyword>
<dbReference type="InterPro" id="IPR007159">
    <property type="entry name" value="SpoVT-AbrB_dom"/>
</dbReference>
<dbReference type="InterPro" id="IPR037914">
    <property type="entry name" value="SpoVT-AbrB_sf"/>
</dbReference>